<feature type="transmembrane region" description="Helical" evidence="7">
    <location>
        <begin position="458"/>
        <end position="481"/>
    </location>
</feature>
<evidence type="ECO:0000256" key="5">
    <source>
        <dbReference type="ARBA" id="ARBA00023136"/>
    </source>
</evidence>
<feature type="transmembrane region" description="Helical" evidence="7">
    <location>
        <begin position="214"/>
        <end position="234"/>
    </location>
</feature>
<dbReference type="InterPro" id="IPR010573">
    <property type="entry name" value="MFS_Str1/Tri12-like"/>
</dbReference>
<evidence type="ECO:0000259" key="8">
    <source>
        <dbReference type="PROSITE" id="PS50850"/>
    </source>
</evidence>
<protein>
    <recommendedName>
        <fullName evidence="8">Major facilitator superfamily (MFS) profile domain-containing protein</fullName>
    </recommendedName>
</protein>
<reference evidence="9" key="1">
    <citation type="submission" date="2015-01" db="EMBL/GenBank/DDBJ databases">
        <authorList>
            <person name="Durling Mikael"/>
        </authorList>
    </citation>
    <scope>NUCLEOTIDE SEQUENCE</scope>
</reference>
<evidence type="ECO:0000256" key="2">
    <source>
        <dbReference type="ARBA" id="ARBA00022448"/>
    </source>
</evidence>
<dbReference type="AlphaFoldDB" id="A0A0B7JX61"/>
<dbReference type="Gene3D" id="1.20.1250.20">
    <property type="entry name" value="MFS general substrate transporter like domains"/>
    <property type="match status" value="1"/>
</dbReference>
<feature type="transmembrane region" description="Helical" evidence="7">
    <location>
        <begin position="150"/>
        <end position="171"/>
    </location>
</feature>
<dbReference type="Pfam" id="PF06609">
    <property type="entry name" value="TRI12"/>
    <property type="match status" value="1"/>
</dbReference>
<feature type="transmembrane region" description="Helical" evidence="7">
    <location>
        <begin position="59"/>
        <end position="83"/>
    </location>
</feature>
<dbReference type="PROSITE" id="PS50850">
    <property type="entry name" value="MFS"/>
    <property type="match status" value="1"/>
</dbReference>
<evidence type="ECO:0000313" key="9">
    <source>
        <dbReference type="EMBL" id="CEO49594.1"/>
    </source>
</evidence>
<evidence type="ECO:0000256" key="1">
    <source>
        <dbReference type="ARBA" id="ARBA00004141"/>
    </source>
</evidence>
<gene>
    <name evidence="9" type="ORF">BN869_000005651_1</name>
</gene>
<organism evidence="9">
    <name type="scientific">Bionectria ochroleuca</name>
    <name type="common">Gliocladium roseum</name>
    <dbReference type="NCBI Taxonomy" id="29856"/>
    <lineage>
        <taxon>Eukaryota</taxon>
        <taxon>Fungi</taxon>
        <taxon>Dikarya</taxon>
        <taxon>Ascomycota</taxon>
        <taxon>Pezizomycotina</taxon>
        <taxon>Sordariomycetes</taxon>
        <taxon>Hypocreomycetidae</taxon>
        <taxon>Hypocreales</taxon>
        <taxon>Bionectriaceae</taxon>
        <taxon>Clonostachys</taxon>
    </lineage>
</organism>
<dbReference type="PANTHER" id="PTHR23501:SF109">
    <property type="entry name" value="MAJOR FACILITATOR SUPERFAMILY (MFS) PROFILE DOMAIN-CONTAINING PROTEIN-RELATED"/>
    <property type="match status" value="1"/>
</dbReference>
<evidence type="ECO:0000256" key="6">
    <source>
        <dbReference type="SAM" id="MobiDB-lite"/>
    </source>
</evidence>
<dbReference type="InterPro" id="IPR005829">
    <property type="entry name" value="Sugar_transporter_CS"/>
</dbReference>
<feature type="transmembrane region" description="Helical" evidence="7">
    <location>
        <begin position="370"/>
        <end position="392"/>
    </location>
</feature>
<feature type="compositionally biased region" description="Basic and acidic residues" evidence="6">
    <location>
        <begin position="23"/>
        <end position="47"/>
    </location>
</feature>
<dbReference type="EMBL" id="CDPU01000015">
    <property type="protein sequence ID" value="CEO49594.1"/>
    <property type="molecule type" value="Genomic_DNA"/>
</dbReference>
<dbReference type="InterPro" id="IPR020846">
    <property type="entry name" value="MFS_dom"/>
</dbReference>
<proteinExistence type="predicted"/>
<feature type="region of interest" description="Disordered" evidence="6">
    <location>
        <begin position="1"/>
        <end position="47"/>
    </location>
</feature>
<dbReference type="SUPFAM" id="SSF103473">
    <property type="entry name" value="MFS general substrate transporter"/>
    <property type="match status" value="1"/>
</dbReference>
<keyword evidence="2" id="KW-0813">Transport</keyword>
<dbReference type="InterPro" id="IPR036259">
    <property type="entry name" value="MFS_trans_sf"/>
</dbReference>
<keyword evidence="4 7" id="KW-1133">Transmembrane helix</keyword>
<keyword evidence="3 7" id="KW-0812">Transmembrane</keyword>
<feature type="transmembrane region" description="Helical" evidence="7">
    <location>
        <begin position="424"/>
        <end position="446"/>
    </location>
</feature>
<feature type="transmembrane region" description="Helical" evidence="7">
    <location>
        <begin position="329"/>
        <end position="350"/>
    </location>
</feature>
<evidence type="ECO:0000256" key="4">
    <source>
        <dbReference type="ARBA" id="ARBA00022989"/>
    </source>
</evidence>
<name>A0A0B7JX61_BIOOC</name>
<dbReference type="GO" id="GO:0005886">
    <property type="term" value="C:plasma membrane"/>
    <property type="evidence" value="ECO:0007669"/>
    <property type="project" value="TreeGrafter"/>
</dbReference>
<feature type="domain" description="Major facilitator superfamily (MFS) profile" evidence="8">
    <location>
        <begin position="59"/>
        <end position="524"/>
    </location>
</feature>
<keyword evidence="5 7" id="KW-0472">Membrane</keyword>
<feature type="transmembrane region" description="Helical" evidence="7">
    <location>
        <begin position="125"/>
        <end position="144"/>
    </location>
</feature>
<dbReference type="PROSITE" id="PS00216">
    <property type="entry name" value="SUGAR_TRANSPORT_1"/>
    <property type="match status" value="1"/>
</dbReference>
<feature type="transmembrane region" description="Helical" evidence="7">
    <location>
        <begin position="255"/>
        <end position="276"/>
    </location>
</feature>
<feature type="transmembrane region" description="Helical" evidence="7">
    <location>
        <begin position="95"/>
        <end position="113"/>
    </location>
</feature>
<feature type="compositionally biased region" description="Polar residues" evidence="6">
    <location>
        <begin position="1"/>
        <end position="15"/>
    </location>
</feature>
<feature type="transmembrane region" description="Helical" evidence="7">
    <location>
        <begin position="183"/>
        <end position="208"/>
    </location>
</feature>
<feature type="transmembrane region" description="Helical" evidence="7">
    <location>
        <begin position="288"/>
        <end position="309"/>
    </location>
</feature>
<dbReference type="PANTHER" id="PTHR23501">
    <property type="entry name" value="MAJOR FACILITATOR SUPERFAMILY"/>
    <property type="match status" value="1"/>
</dbReference>
<comment type="subcellular location">
    <subcellularLocation>
        <location evidence="1">Membrane</location>
        <topology evidence="1">Multi-pass membrane protein</topology>
    </subcellularLocation>
</comment>
<sequence>MRVTGDPSSGGSTPAQDIPSESDGEKAPRGSHSHLENTALEHDPGELNDVHNKLTKETILACIAIAGQINAYVMSLLIPSTTLSYINQELGPSPYYSWITIVWQLGGSIIVSISGRLSDIFGRRYFMITGASISIVGCLVGANGKSIDMMIVSGTLFGIGSGFQEMAYACIQEMLPNKHRMVGVGLLDISLAIAFSSPAIAYCFIAFHDIGWRGAYWYMFTWHVVAFIFLWIFYRPPDFKMKHRHDGKTKMQLLAELDYAGIFLFITGGVLFLLGINFGGRQYSWNSAATITPIILGLSSYVALGFWEVYSNQKYPLLPPKLFMKVREFVMVIVVCFVGGMLYYSMNVLWPRQSQTLFVGADQPILRGGYATFFSIGSWLGGVTTVFVCSWLGHEKWQLVFFMVVQTALIGSLSSVGVDDRVQAIVTLIIGSAMVTAPQLVSFAMLSLGLEDQSDIGIAVGLAGTFRLLGGAIATAIYSAILSTKLGQALPGQMNTAIEDSDVPFSNSLLKGLVTAAATNTKAAFSGIEGATPRLVELALYHTKLANVEAFRLVYLVAIGFGGLATFCAFCTVSIDSHLKNSSRAIVLKNEIKGDEDKTAQAA</sequence>
<dbReference type="GO" id="GO:0022857">
    <property type="term" value="F:transmembrane transporter activity"/>
    <property type="evidence" value="ECO:0007669"/>
    <property type="project" value="InterPro"/>
</dbReference>
<accession>A0A0B7JX61</accession>
<feature type="transmembrane region" description="Helical" evidence="7">
    <location>
        <begin position="399"/>
        <end position="418"/>
    </location>
</feature>
<evidence type="ECO:0000256" key="3">
    <source>
        <dbReference type="ARBA" id="ARBA00022692"/>
    </source>
</evidence>
<feature type="transmembrane region" description="Helical" evidence="7">
    <location>
        <begin position="553"/>
        <end position="575"/>
    </location>
</feature>
<evidence type="ECO:0000256" key="7">
    <source>
        <dbReference type="SAM" id="Phobius"/>
    </source>
</evidence>